<keyword evidence="8" id="KW-0239">DNA-directed DNA polymerase</keyword>
<accession>A0AA38FN92</accession>
<evidence type="ECO:0000256" key="5">
    <source>
        <dbReference type="ARBA" id="ARBA00022842"/>
    </source>
</evidence>
<keyword evidence="1" id="KW-0540">Nuclease</keyword>
<dbReference type="Pfam" id="PF25597">
    <property type="entry name" value="SH3_retrovirus"/>
    <property type="match status" value="1"/>
</dbReference>
<protein>
    <recommendedName>
        <fullName evidence="15">Reverse transcriptase Ty1/copia-type domain-containing protein</fullName>
    </recommendedName>
</protein>
<keyword evidence="8" id="KW-0548">Nucleotidyltransferase</keyword>
<evidence type="ECO:0000256" key="3">
    <source>
        <dbReference type="ARBA" id="ARBA00022759"/>
    </source>
</evidence>
<dbReference type="AlphaFoldDB" id="A0AA38FN92"/>
<keyword evidence="7" id="KW-0695">RNA-directed DNA polymerase</keyword>
<dbReference type="Proteomes" id="UP000824469">
    <property type="component" value="Unassembled WGS sequence"/>
</dbReference>
<keyword evidence="3" id="KW-0255">Endonuclease</keyword>
<proteinExistence type="predicted"/>
<dbReference type="GO" id="GO:0006310">
    <property type="term" value="P:DNA recombination"/>
    <property type="evidence" value="ECO:0007669"/>
    <property type="project" value="UniProtKB-KW"/>
</dbReference>
<evidence type="ECO:0000256" key="8">
    <source>
        <dbReference type="ARBA" id="ARBA00022932"/>
    </source>
</evidence>
<dbReference type="GO" id="GO:0003887">
    <property type="term" value="F:DNA-directed DNA polymerase activity"/>
    <property type="evidence" value="ECO:0007669"/>
    <property type="project" value="UniProtKB-KW"/>
</dbReference>
<reference evidence="13 14" key="1">
    <citation type="journal article" date="2021" name="Nat. Plants">
        <title>The Taxus genome provides insights into paclitaxel biosynthesis.</title>
        <authorList>
            <person name="Xiong X."/>
            <person name="Gou J."/>
            <person name="Liao Q."/>
            <person name="Li Y."/>
            <person name="Zhou Q."/>
            <person name="Bi G."/>
            <person name="Li C."/>
            <person name="Du R."/>
            <person name="Wang X."/>
            <person name="Sun T."/>
            <person name="Guo L."/>
            <person name="Liang H."/>
            <person name="Lu P."/>
            <person name="Wu Y."/>
            <person name="Zhang Z."/>
            <person name="Ro D.K."/>
            <person name="Shang Y."/>
            <person name="Huang S."/>
            <person name="Yan J."/>
        </authorList>
    </citation>
    <scope>NUCLEOTIDE SEQUENCE [LARGE SCALE GENOMIC DNA]</scope>
    <source>
        <strain evidence="13">Ta-2019</strain>
    </source>
</reference>
<keyword evidence="5" id="KW-0460">Magnesium</keyword>
<sequence>MENCMVQSKNMAPKFWAEAVNCANHIQNRMPHKAVQGVTPEEAWLGDKPDVSKFQVFGCKAWAFVPDDTRTKMEKKINELIFVGHCEHVKAYRLFDPDTKDVVFRRDVRVDETEAPLDHIVVLPSPLFSPTRATNDDFDGPLDVAPAPVAPTPKWLRFTLATTSDLAGDSRDLRRTRAETSGVFDHRPYSSMALMSQAISNDAVLFSRASRQPELDSAMQDEYSSLVKNNTWELVPLPKGKKLVRCKWVYKTKYEADGLVEKYKVRLVAKGYSQVEGVDYSENFAPVTKMDYVRLILSLAASLRWSVHQMDVKSAFLHGDLHEEIYMEQPQGFMHDSSLVCRLRRSLYGFKQAPRAWYERMDAFLLSIGFHRCKIDHTFYVLKTDDELLLLVLYVDDLLITSTSNSLTQDIKRKLKAEFDMTDMVLLHYFLGLHVHQSVEGISIR</sequence>
<keyword evidence="8" id="KW-0808">Transferase</keyword>
<dbReference type="GO" id="GO:0004519">
    <property type="term" value="F:endonuclease activity"/>
    <property type="evidence" value="ECO:0007669"/>
    <property type="project" value="UniProtKB-KW"/>
</dbReference>
<dbReference type="GO" id="GO:0015074">
    <property type="term" value="P:DNA integration"/>
    <property type="evidence" value="ECO:0007669"/>
    <property type="project" value="UniProtKB-KW"/>
</dbReference>
<feature type="domain" description="Reverse transcriptase Ty1/copia-type" evidence="11">
    <location>
        <begin position="229"/>
        <end position="444"/>
    </location>
</feature>
<evidence type="ECO:0000313" key="13">
    <source>
        <dbReference type="EMBL" id="KAH9307124.1"/>
    </source>
</evidence>
<keyword evidence="10" id="KW-0511">Multifunctional enzyme</keyword>
<evidence type="ECO:0000259" key="11">
    <source>
        <dbReference type="Pfam" id="PF07727"/>
    </source>
</evidence>
<evidence type="ECO:0000313" key="14">
    <source>
        <dbReference type="Proteomes" id="UP000824469"/>
    </source>
</evidence>
<dbReference type="PANTHER" id="PTHR42648:SF11">
    <property type="entry name" value="TRANSPOSON TY4-P GAG-POL POLYPROTEIN"/>
    <property type="match status" value="1"/>
</dbReference>
<dbReference type="Pfam" id="PF07727">
    <property type="entry name" value="RVT_2"/>
    <property type="match status" value="1"/>
</dbReference>
<dbReference type="InterPro" id="IPR013103">
    <property type="entry name" value="RVT_2"/>
</dbReference>
<dbReference type="InterPro" id="IPR039537">
    <property type="entry name" value="Retrotran_Ty1/copia-like"/>
</dbReference>
<keyword evidence="4" id="KW-0378">Hydrolase</keyword>
<dbReference type="GO" id="GO:0016787">
    <property type="term" value="F:hydrolase activity"/>
    <property type="evidence" value="ECO:0007669"/>
    <property type="project" value="UniProtKB-KW"/>
</dbReference>
<gene>
    <name evidence="13" type="ORF">KI387_043796</name>
</gene>
<dbReference type="EMBL" id="JAHRHJ020000008">
    <property type="protein sequence ID" value="KAH9307124.1"/>
    <property type="molecule type" value="Genomic_DNA"/>
</dbReference>
<dbReference type="SUPFAM" id="SSF56672">
    <property type="entry name" value="DNA/RNA polymerases"/>
    <property type="match status" value="1"/>
</dbReference>
<evidence type="ECO:0000256" key="4">
    <source>
        <dbReference type="ARBA" id="ARBA00022801"/>
    </source>
</evidence>
<dbReference type="PANTHER" id="PTHR42648">
    <property type="entry name" value="TRANSPOSASE, PUTATIVE-RELATED"/>
    <property type="match status" value="1"/>
</dbReference>
<comment type="caution">
    <text evidence="13">The sequence shown here is derived from an EMBL/GenBank/DDBJ whole genome shotgun (WGS) entry which is preliminary data.</text>
</comment>
<evidence type="ECO:0000256" key="6">
    <source>
        <dbReference type="ARBA" id="ARBA00022908"/>
    </source>
</evidence>
<evidence type="ECO:0008006" key="15">
    <source>
        <dbReference type="Google" id="ProtNLM"/>
    </source>
</evidence>
<dbReference type="GO" id="GO:0046872">
    <property type="term" value="F:metal ion binding"/>
    <property type="evidence" value="ECO:0007669"/>
    <property type="project" value="UniProtKB-KW"/>
</dbReference>
<feature type="domain" description="Retroviral polymerase SH3-like" evidence="12">
    <location>
        <begin position="59"/>
        <end position="115"/>
    </location>
</feature>
<evidence type="ECO:0000259" key="12">
    <source>
        <dbReference type="Pfam" id="PF25597"/>
    </source>
</evidence>
<evidence type="ECO:0000256" key="7">
    <source>
        <dbReference type="ARBA" id="ARBA00022918"/>
    </source>
</evidence>
<evidence type="ECO:0000256" key="9">
    <source>
        <dbReference type="ARBA" id="ARBA00023172"/>
    </source>
</evidence>
<keyword evidence="9" id="KW-0233">DNA recombination</keyword>
<organism evidence="13 14">
    <name type="scientific">Taxus chinensis</name>
    <name type="common">Chinese yew</name>
    <name type="synonym">Taxus wallichiana var. chinensis</name>
    <dbReference type="NCBI Taxonomy" id="29808"/>
    <lineage>
        <taxon>Eukaryota</taxon>
        <taxon>Viridiplantae</taxon>
        <taxon>Streptophyta</taxon>
        <taxon>Embryophyta</taxon>
        <taxon>Tracheophyta</taxon>
        <taxon>Spermatophyta</taxon>
        <taxon>Pinopsida</taxon>
        <taxon>Pinidae</taxon>
        <taxon>Conifers II</taxon>
        <taxon>Cupressales</taxon>
        <taxon>Taxaceae</taxon>
        <taxon>Taxus</taxon>
    </lineage>
</organism>
<dbReference type="InterPro" id="IPR043502">
    <property type="entry name" value="DNA/RNA_pol_sf"/>
</dbReference>
<keyword evidence="14" id="KW-1185">Reference proteome</keyword>
<keyword evidence="6" id="KW-0229">DNA integration</keyword>
<evidence type="ECO:0000256" key="10">
    <source>
        <dbReference type="ARBA" id="ARBA00023268"/>
    </source>
</evidence>
<dbReference type="InterPro" id="IPR057670">
    <property type="entry name" value="SH3_retrovirus"/>
</dbReference>
<evidence type="ECO:0000256" key="2">
    <source>
        <dbReference type="ARBA" id="ARBA00022723"/>
    </source>
</evidence>
<keyword evidence="2" id="KW-0479">Metal-binding</keyword>
<evidence type="ECO:0000256" key="1">
    <source>
        <dbReference type="ARBA" id="ARBA00022722"/>
    </source>
</evidence>
<dbReference type="GO" id="GO:0003964">
    <property type="term" value="F:RNA-directed DNA polymerase activity"/>
    <property type="evidence" value="ECO:0007669"/>
    <property type="project" value="UniProtKB-KW"/>
</dbReference>
<name>A0AA38FN92_TAXCH</name>
<dbReference type="OMA" id="FHRCKID"/>